<dbReference type="InterPro" id="IPR000944">
    <property type="entry name" value="Tscrpt_reg_Rrf2"/>
</dbReference>
<dbReference type="GO" id="GO:0003700">
    <property type="term" value="F:DNA-binding transcription factor activity"/>
    <property type="evidence" value="ECO:0007669"/>
    <property type="project" value="TreeGrafter"/>
</dbReference>
<dbReference type="InterPro" id="IPR036388">
    <property type="entry name" value="WH-like_DNA-bd_sf"/>
</dbReference>
<dbReference type="PROSITE" id="PS51197">
    <property type="entry name" value="HTH_RRF2_2"/>
    <property type="match status" value="1"/>
</dbReference>
<dbReference type="RefSeq" id="WP_212121378.1">
    <property type="nucleotide sequence ID" value="NZ_JAGTPX020000031.1"/>
</dbReference>
<dbReference type="AlphaFoldDB" id="A0A941JI31"/>
<comment type="caution">
    <text evidence="1">The sequence shown here is derived from an EMBL/GenBank/DDBJ whole genome shotgun (WGS) entry which is preliminary data.</text>
</comment>
<dbReference type="GO" id="GO:0005829">
    <property type="term" value="C:cytosol"/>
    <property type="evidence" value="ECO:0007669"/>
    <property type="project" value="TreeGrafter"/>
</dbReference>
<accession>A0A941JI31</accession>
<protein>
    <submittedName>
        <fullName evidence="1">Rrf2 family transcriptional regulator</fullName>
    </submittedName>
</protein>
<gene>
    <name evidence="1" type="ORF">KD144_21600</name>
</gene>
<dbReference type="Gene3D" id="1.10.10.10">
    <property type="entry name" value="Winged helix-like DNA-binding domain superfamily/Winged helix DNA-binding domain"/>
    <property type="match status" value="1"/>
</dbReference>
<dbReference type="EMBL" id="JAGTPX010000033">
    <property type="protein sequence ID" value="MBR8672136.1"/>
    <property type="molecule type" value="Genomic_DNA"/>
</dbReference>
<name>A0A941JI31_NIACI</name>
<dbReference type="SUPFAM" id="SSF46785">
    <property type="entry name" value="Winged helix' DNA-binding domain"/>
    <property type="match status" value="1"/>
</dbReference>
<sequence length="168" mass="18269">MKLTNGVEQAICILVLLATQENNKPLASDVISEKLEVSPSYMKKIMRKLVVGNIVSSVSGTNGGVSLAKELNDISLLDVIEAMEGPISMFPNTGLIQKAFKGGIYTDIGESLIQNLFGQADALLKDYFSKITAADMIKENFGNINAPKLDWNNVTLSEFLKNKQGDEN</sequence>
<dbReference type="PANTHER" id="PTHR33221:SF9">
    <property type="entry name" value="RRF2 FAMILY PROTEIN"/>
    <property type="match status" value="1"/>
</dbReference>
<organism evidence="1">
    <name type="scientific">Niallia circulans</name>
    <name type="common">Bacillus circulans</name>
    <dbReference type="NCBI Taxonomy" id="1397"/>
    <lineage>
        <taxon>Bacteria</taxon>
        <taxon>Bacillati</taxon>
        <taxon>Bacillota</taxon>
        <taxon>Bacilli</taxon>
        <taxon>Bacillales</taxon>
        <taxon>Bacillaceae</taxon>
        <taxon>Niallia</taxon>
    </lineage>
</organism>
<dbReference type="NCBIfam" id="TIGR00738">
    <property type="entry name" value="rrf2_super"/>
    <property type="match status" value="1"/>
</dbReference>
<proteinExistence type="predicted"/>
<reference evidence="1" key="1">
    <citation type="submission" date="2021-04" db="EMBL/GenBank/DDBJ databases">
        <title>Genomic analysis of electroactive and textile dye degrading Bacillus circulans strain: DC10 isolated from constructed wetland-microbial fuel cells treating textile dye wastewaters.</title>
        <authorList>
            <person name="Patel D.U."/>
            <person name="Desai C.R."/>
        </authorList>
    </citation>
    <scope>NUCLEOTIDE SEQUENCE</scope>
    <source>
        <strain evidence="1">DC10</strain>
    </source>
</reference>
<dbReference type="Pfam" id="PF02082">
    <property type="entry name" value="Rrf2"/>
    <property type="match status" value="1"/>
</dbReference>
<evidence type="ECO:0000313" key="1">
    <source>
        <dbReference type="EMBL" id="MBR8672136.1"/>
    </source>
</evidence>
<dbReference type="PANTHER" id="PTHR33221">
    <property type="entry name" value="WINGED HELIX-TURN-HELIX TRANSCRIPTIONAL REGULATOR, RRF2 FAMILY"/>
    <property type="match status" value="1"/>
</dbReference>
<dbReference type="InterPro" id="IPR036390">
    <property type="entry name" value="WH_DNA-bd_sf"/>
</dbReference>